<dbReference type="Pfam" id="PF00941">
    <property type="entry name" value="FAD_binding_5"/>
    <property type="match status" value="1"/>
</dbReference>
<comment type="caution">
    <text evidence="4">The sequence shown here is derived from an EMBL/GenBank/DDBJ whole genome shotgun (WGS) entry which is preliminary data.</text>
</comment>
<dbReference type="PROSITE" id="PS51387">
    <property type="entry name" value="FAD_PCMH"/>
    <property type="match status" value="1"/>
</dbReference>
<dbReference type="PANTHER" id="PTHR42659:SF1">
    <property type="entry name" value="OXIDOREDUCTASE"/>
    <property type="match status" value="1"/>
</dbReference>
<dbReference type="InterPro" id="IPR051312">
    <property type="entry name" value="Diverse_Substr_Oxidored"/>
</dbReference>
<reference evidence="4 5" key="1">
    <citation type="journal article" date="2024" name="Proc. Natl. Acad. Sci. U.S.A.">
        <title>The evolutionary genomics of adaptation to stress in wild rhizobium bacteria.</title>
        <authorList>
            <person name="Kehlet-Delgado H."/>
            <person name="Montoya A.P."/>
            <person name="Jensen K.T."/>
            <person name="Wendlandt C.E."/>
            <person name="Dexheimer C."/>
            <person name="Roberts M."/>
            <person name="Torres Martinez L."/>
            <person name="Friesen M.L."/>
            <person name="Griffitts J.S."/>
            <person name="Porter S.S."/>
        </authorList>
    </citation>
    <scope>NUCLEOTIDE SEQUENCE [LARGE SCALE GENOMIC DNA]</scope>
    <source>
        <strain evidence="4 5">M0729</strain>
    </source>
</reference>
<dbReference type="InterPro" id="IPR036683">
    <property type="entry name" value="CO_DH_flav_C_dom_sf"/>
</dbReference>
<dbReference type="SUPFAM" id="SSF56176">
    <property type="entry name" value="FAD-binding/transporter-associated domain-like"/>
    <property type="match status" value="1"/>
</dbReference>
<dbReference type="SUPFAM" id="SSF55447">
    <property type="entry name" value="CO dehydrogenase flavoprotein C-terminal domain-like"/>
    <property type="match status" value="1"/>
</dbReference>
<gene>
    <name evidence="4" type="ORF">NKI33_23620</name>
</gene>
<evidence type="ECO:0000259" key="3">
    <source>
        <dbReference type="PROSITE" id="PS51387"/>
    </source>
</evidence>
<dbReference type="Gene3D" id="3.30.390.50">
    <property type="entry name" value="CO dehydrogenase flavoprotein, C-terminal domain"/>
    <property type="match status" value="1"/>
</dbReference>
<dbReference type="Gene3D" id="3.30.465.10">
    <property type="match status" value="2"/>
</dbReference>
<protein>
    <submittedName>
        <fullName evidence="4">Xanthine dehydrogenase family protein subunit M</fullName>
    </submittedName>
</protein>
<dbReference type="RefSeq" id="WP_287274393.1">
    <property type="nucleotide sequence ID" value="NZ_JAMYMY010000025.1"/>
</dbReference>
<keyword evidence="2" id="KW-0274">FAD</keyword>
<evidence type="ECO:0000256" key="2">
    <source>
        <dbReference type="ARBA" id="ARBA00022827"/>
    </source>
</evidence>
<name>A0ABV1YL68_9HYPH</name>
<organism evidence="4 5">
    <name type="scientific">Mesorhizobium opportunistum</name>
    <dbReference type="NCBI Taxonomy" id="593909"/>
    <lineage>
        <taxon>Bacteria</taxon>
        <taxon>Pseudomonadati</taxon>
        <taxon>Pseudomonadota</taxon>
        <taxon>Alphaproteobacteria</taxon>
        <taxon>Hyphomicrobiales</taxon>
        <taxon>Phyllobacteriaceae</taxon>
        <taxon>Mesorhizobium</taxon>
    </lineage>
</organism>
<feature type="domain" description="FAD-binding PCMH-type" evidence="3">
    <location>
        <begin position="1"/>
        <end position="233"/>
    </location>
</feature>
<dbReference type="InterPro" id="IPR016167">
    <property type="entry name" value="FAD-bd_PCMH_sub1"/>
</dbReference>
<dbReference type="EMBL" id="JAMYPJ010000040">
    <property type="protein sequence ID" value="MER8935933.1"/>
    <property type="molecule type" value="Genomic_DNA"/>
</dbReference>
<evidence type="ECO:0000313" key="5">
    <source>
        <dbReference type="Proteomes" id="UP001464387"/>
    </source>
</evidence>
<dbReference type="InterPro" id="IPR036318">
    <property type="entry name" value="FAD-bd_PCMH-like_sf"/>
</dbReference>
<accession>A0ABV1YL68</accession>
<keyword evidence="5" id="KW-1185">Reference proteome</keyword>
<dbReference type="InterPro" id="IPR005107">
    <property type="entry name" value="CO_DH_flav_C"/>
</dbReference>
<sequence>MHPFVYERPSSVSAAVTMASRRDARHIPPTEADAQFIAGGTNLADYMKLGVARPERLLDLNTLAEPALRQVRIGSDAIRFGALVRMGEAADNKDVRRRCPLLADSLKLAASGQLRNMASLAGNVLQRTRCEYFRETSWSCNKREPGSGCAAMEGFNRQHAVLGTSDACIATYHGDFAQALIALDASVEIEGERGNRTLAFAKLHRPPGETPNIETDLAADELITAIEVPLAPWSSRSRYLKIRDRESYAFALASAAVALDMDGDTVRGARVALGGVATVPWRASAAENALQGKVLDEAAAQKAADVAFADAKPREHNAFKIPLGKRTLVRALLETRDMKV</sequence>
<dbReference type="Proteomes" id="UP001464387">
    <property type="component" value="Unassembled WGS sequence"/>
</dbReference>
<proteinExistence type="predicted"/>
<dbReference type="InterPro" id="IPR016166">
    <property type="entry name" value="FAD-bd_PCMH"/>
</dbReference>
<dbReference type="SMART" id="SM01092">
    <property type="entry name" value="CO_deh_flav_C"/>
    <property type="match status" value="1"/>
</dbReference>
<dbReference type="Pfam" id="PF03450">
    <property type="entry name" value="CO_deh_flav_C"/>
    <property type="match status" value="1"/>
</dbReference>
<dbReference type="InterPro" id="IPR016169">
    <property type="entry name" value="FAD-bd_PCMH_sub2"/>
</dbReference>
<dbReference type="InterPro" id="IPR002346">
    <property type="entry name" value="Mopterin_DH_FAD-bd"/>
</dbReference>
<evidence type="ECO:0000313" key="4">
    <source>
        <dbReference type="EMBL" id="MER8935933.1"/>
    </source>
</evidence>
<keyword evidence="1" id="KW-0285">Flavoprotein</keyword>
<evidence type="ECO:0000256" key="1">
    <source>
        <dbReference type="ARBA" id="ARBA00022630"/>
    </source>
</evidence>
<dbReference type="Gene3D" id="3.30.43.10">
    <property type="entry name" value="Uridine Diphospho-n-acetylenolpyruvylglucosamine Reductase, domain 2"/>
    <property type="match status" value="1"/>
</dbReference>
<dbReference type="PANTHER" id="PTHR42659">
    <property type="entry name" value="XANTHINE DEHYDROGENASE SUBUNIT C-RELATED"/>
    <property type="match status" value="1"/>
</dbReference>